<evidence type="ECO:0000313" key="5">
    <source>
        <dbReference type="Proteomes" id="UP001530400"/>
    </source>
</evidence>
<feature type="domain" description="NAD(P)-binding" evidence="3">
    <location>
        <begin position="597"/>
        <end position="691"/>
    </location>
</feature>
<feature type="domain" description="NAD(P)-binding" evidence="3">
    <location>
        <begin position="218"/>
        <end position="295"/>
    </location>
</feature>
<keyword evidence="2" id="KW-0732">Signal</keyword>
<organism evidence="4 5">
    <name type="scientific">Cyclotella atomus</name>
    <dbReference type="NCBI Taxonomy" id="382360"/>
    <lineage>
        <taxon>Eukaryota</taxon>
        <taxon>Sar</taxon>
        <taxon>Stramenopiles</taxon>
        <taxon>Ochrophyta</taxon>
        <taxon>Bacillariophyta</taxon>
        <taxon>Coscinodiscophyceae</taxon>
        <taxon>Thalassiosirophycidae</taxon>
        <taxon>Stephanodiscales</taxon>
        <taxon>Stephanodiscaceae</taxon>
        <taxon>Cyclotella</taxon>
    </lineage>
</organism>
<dbReference type="Proteomes" id="UP001530400">
    <property type="component" value="Unassembled WGS sequence"/>
</dbReference>
<dbReference type="PANTHER" id="PTHR15020">
    <property type="entry name" value="FLAVIN REDUCTASE-RELATED"/>
    <property type="match status" value="1"/>
</dbReference>
<protein>
    <recommendedName>
        <fullName evidence="3">NAD(P)-binding domain-containing protein</fullName>
    </recommendedName>
</protein>
<evidence type="ECO:0000256" key="1">
    <source>
        <dbReference type="SAM" id="MobiDB-lite"/>
    </source>
</evidence>
<sequence>MQWILVLLALAAEADALSPSPLQQLTQRASNVRVPDRSCKSRKRSCQAGDRSVHYASLAHHRSRAGRFYTSRLRHSPGDDDSSCDDGSSSTDDGNPKNPNEPTSRPKTDPKPPSLLNMINPYNAGKSLRSKVESAIDLASAMTSTSPVSRLPPERRALYYNFYLDDKLGLSSELKDSTSMLSPSLSSPSLPAPYTNGNNSYWLSSSDTDTRPEVLVVGATGELGRTLVKRLLLENKVRVRVLVRDLYSRTINKLGTGVTYCQGDLMNMESLEYAVTDLDKIVFCAGYNHRNSRDGASDGNGVTDDDEEERWRGAQNVDGNGLKNLIHAYLNVRHADYGLSQTAKRVLFKFRSSSADFDLFSVDDAGSTEKADSDDASNGYKTSFKSFKTVELPALQQSSWKENKFHRGVFTGQVSRFGEAAISSVRLRSRSDPSEGLDLNSGGFAGFVCRICSNGGVYEAFVRTEAYERLGVEYVCEFRTASKSPASLSNDNTSRDKFSTVRLDFSDFRARLRPDVRDKAKQALSLSDIPRFVGKDVRQIGFRYRGENNSFNRNNIISNSGWSKFYLSFDYIKLYRGQPEPEFIYLSDARIPPVLQDGMIRDDVHRLVSASQNINDDGKFDRIPEETYFKYKGEEIIKQSGLSYTIIRVAGFNELPSTDSSTVRLQKTNKDIAAVSRADLAQVISGALLNPNACNLVLYMTKSQQRGVSDGDIWQKFARLKTERHVEELPFQ</sequence>
<dbReference type="AlphaFoldDB" id="A0ABD3NF69"/>
<reference evidence="4 5" key="1">
    <citation type="submission" date="2024-10" db="EMBL/GenBank/DDBJ databases">
        <title>Updated reference genomes for cyclostephanoid diatoms.</title>
        <authorList>
            <person name="Roberts W.R."/>
            <person name="Alverson A.J."/>
        </authorList>
    </citation>
    <scope>NUCLEOTIDE SEQUENCE [LARGE SCALE GENOMIC DNA]</scope>
    <source>
        <strain evidence="4 5">AJA010-31</strain>
    </source>
</reference>
<evidence type="ECO:0000256" key="2">
    <source>
        <dbReference type="SAM" id="SignalP"/>
    </source>
</evidence>
<feature type="region of interest" description="Disordered" evidence="1">
    <location>
        <begin position="71"/>
        <end position="116"/>
    </location>
</feature>
<dbReference type="InterPro" id="IPR036291">
    <property type="entry name" value="NAD(P)-bd_dom_sf"/>
</dbReference>
<name>A0ABD3NF69_9STRA</name>
<accession>A0ABD3NF69</accession>
<dbReference type="PANTHER" id="PTHR15020:SF50">
    <property type="entry name" value="UPF0659 PROTEIN YMR090W"/>
    <property type="match status" value="1"/>
</dbReference>
<dbReference type="EMBL" id="JALLPJ020001187">
    <property type="protein sequence ID" value="KAL3774574.1"/>
    <property type="molecule type" value="Genomic_DNA"/>
</dbReference>
<feature type="chain" id="PRO_5044809707" description="NAD(P)-binding domain-containing protein" evidence="2">
    <location>
        <begin position="17"/>
        <end position="732"/>
    </location>
</feature>
<dbReference type="Gene3D" id="3.40.50.720">
    <property type="entry name" value="NAD(P)-binding Rossmann-like Domain"/>
    <property type="match status" value="2"/>
</dbReference>
<proteinExistence type="predicted"/>
<gene>
    <name evidence="4" type="ORF">ACHAWO_005782</name>
</gene>
<comment type="caution">
    <text evidence="4">The sequence shown here is derived from an EMBL/GenBank/DDBJ whole genome shotgun (WGS) entry which is preliminary data.</text>
</comment>
<evidence type="ECO:0000259" key="3">
    <source>
        <dbReference type="Pfam" id="PF13460"/>
    </source>
</evidence>
<dbReference type="InterPro" id="IPR016040">
    <property type="entry name" value="NAD(P)-bd_dom"/>
</dbReference>
<evidence type="ECO:0000313" key="4">
    <source>
        <dbReference type="EMBL" id="KAL3774574.1"/>
    </source>
</evidence>
<dbReference type="Pfam" id="PF13460">
    <property type="entry name" value="NAD_binding_10"/>
    <property type="match status" value="2"/>
</dbReference>
<feature type="signal peptide" evidence="2">
    <location>
        <begin position="1"/>
        <end position="16"/>
    </location>
</feature>
<keyword evidence="5" id="KW-1185">Reference proteome</keyword>
<dbReference type="SUPFAM" id="SSF51735">
    <property type="entry name" value="NAD(P)-binding Rossmann-fold domains"/>
    <property type="match status" value="1"/>
</dbReference>